<dbReference type="InterPro" id="IPR006447">
    <property type="entry name" value="Myb_dom_plants"/>
</dbReference>
<evidence type="ECO:0000256" key="1">
    <source>
        <dbReference type="ARBA" id="ARBA00004123"/>
    </source>
</evidence>
<name>A0A9Q0FU01_9ROSI</name>
<feature type="region of interest" description="Disordered" evidence="7">
    <location>
        <begin position="1"/>
        <end position="41"/>
    </location>
</feature>
<dbReference type="EMBL" id="JAKUCV010003826">
    <property type="protein sequence ID" value="KAJ4837503.1"/>
    <property type="molecule type" value="Genomic_DNA"/>
</dbReference>
<feature type="domain" description="SANT" evidence="10">
    <location>
        <begin position="108"/>
        <end position="161"/>
    </location>
</feature>
<feature type="compositionally biased region" description="Polar residues" evidence="7">
    <location>
        <begin position="173"/>
        <end position="196"/>
    </location>
</feature>
<dbReference type="PANTHER" id="PTHR44191">
    <property type="entry name" value="TRANSCRIPTION FACTOR KUA1"/>
    <property type="match status" value="1"/>
</dbReference>
<dbReference type="PROSITE" id="PS51294">
    <property type="entry name" value="HTH_MYB"/>
    <property type="match status" value="1"/>
</dbReference>
<reference evidence="12" key="2">
    <citation type="journal article" date="2023" name="Plants (Basel)">
        <title>Annotation of the Turnera subulata (Passifloraceae) Draft Genome Reveals the S-Locus Evolved after the Divergence of Turneroideae from Passifloroideae in a Stepwise Manner.</title>
        <authorList>
            <person name="Henning P.M."/>
            <person name="Roalson E.H."/>
            <person name="Mir W."/>
            <person name="McCubbin A.G."/>
            <person name="Shore J.S."/>
        </authorList>
    </citation>
    <scope>NUCLEOTIDE SEQUENCE</scope>
    <source>
        <strain evidence="12">F60SS</strain>
    </source>
</reference>
<dbReference type="PROSITE" id="PS50090">
    <property type="entry name" value="MYB_LIKE"/>
    <property type="match status" value="1"/>
</dbReference>
<evidence type="ECO:0000259" key="9">
    <source>
        <dbReference type="PROSITE" id="PS50158"/>
    </source>
</evidence>
<comment type="caution">
    <text evidence="12">The sequence shown here is derived from an EMBL/GenBank/DDBJ whole genome shotgun (WGS) entry which is preliminary data.</text>
</comment>
<dbReference type="FunFam" id="1.10.10.60:FF:000009">
    <property type="entry name" value="transcription factor MYB1R1"/>
    <property type="match status" value="1"/>
</dbReference>
<dbReference type="GO" id="GO:0008270">
    <property type="term" value="F:zinc ion binding"/>
    <property type="evidence" value="ECO:0007669"/>
    <property type="project" value="UniProtKB-KW"/>
</dbReference>
<evidence type="ECO:0000259" key="11">
    <source>
        <dbReference type="PROSITE" id="PS51294"/>
    </source>
</evidence>
<evidence type="ECO:0000259" key="8">
    <source>
        <dbReference type="PROSITE" id="PS50090"/>
    </source>
</evidence>
<dbReference type="PROSITE" id="PS50158">
    <property type="entry name" value="ZF_CCHC"/>
    <property type="match status" value="1"/>
</dbReference>
<feature type="compositionally biased region" description="Polar residues" evidence="7">
    <location>
        <begin position="353"/>
        <end position="365"/>
    </location>
</feature>
<dbReference type="InterPro" id="IPR017930">
    <property type="entry name" value="Myb_dom"/>
</dbReference>
<dbReference type="GO" id="GO:0005634">
    <property type="term" value="C:nucleus"/>
    <property type="evidence" value="ECO:0007669"/>
    <property type="project" value="UniProtKB-SubCell"/>
</dbReference>
<dbReference type="InterPro" id="IPR001005">
    <property type="entry name" value="SANT/Myb"/>
</dbReference>
<dbReference type="AlphaFoldDB" id="A0A9Q0FU01"/>
<keyword evidence="6" id="KW-0863">Zinc-finger</keyword>
<dbReference type="GO" id="GO:0003677">
    <property type="term" value="F:DNA binding"/>
    <property type="evidence" value="ECO:0007669"/>
    <property type="project" value="UniProtKB-KW"/>
</dbReference>
<dbReference type="Proteomes" id="UP001141552">
    <property type="component" value="Unassembled WGS sequence"/>
</dbReference>
<feature type="domain" description="HTH myb-type" evidence="11">
    <location>
        <begin position="105"/>
        <end position="161"/>
    </location>
</feature>
<feature type="compositionally biased region" description="Basic and acidic residues" evidence="7">
    <location>
        <begin position="331"/>
        <end position="340"/>
    </location>
</feature>
<keyword evidence="3" id="KW-0238">DNA-binding</keyword>
<keyword evidence="6" id="KW-0862">Zinc</keyword>
<evidence type="ECO:0000256" key="6">
    <source>
        <dbReference type="PROSITE-ProRule" id="PRU00047"/>
    </source>
</evidence>
<feature type="domain" description="CCHC-type" evidence="9">
    <location>
        <begin position="7"/>
        <end position="24"/>
    </location>
</feature>
<dbReference type="SMART" id="SM00717">
    <property type="entry name" value="SANT"/>
    <property type="match status" value="1"/>
</dbReference>
<dbReference type="GO" id="GO:0006355">
    <property type="term" value="P:regulation of DNA-templated transcription"/>
    <property type="evidence" value="ECO:0007669"/>
    <property type="project" value="UniProtKB-ARBA"/>
</dbReference>
<evidence type="ECO:0000256" key="4">
    <source>
        <dbReference type="ARBA" id="ARBA00023163"/>
    </source>
</evidence>
<keyword evidence="6" id="KW-0479">Metal-binding</keyword>
<dbReference type="Pfam" id="PF00249">
    <property type="entry name" value="Myb_DNA-binding"/>
    <property type="match status" value="1"/>
</dbReference>
<dbReference type="PROSITE" id="PS51293">
    <property type="entry name" value="SANT"/>
    <property type="match status" value="1"/>
</dbReference>
<keyword evidence="4" id="KW-0804">Transcription</keyword>
<evidence type="ECO:0000256" key="5">
    <source>
        <dbReference type="ARBA" id="ARBA00023242"/>
    </source>
</evidence>
<feature type="compositionally biased region" description="Polar residues" evidence="7">
    <location>
        <begin position="12"/>
        <end position="26"/>
    </location>
</feature>
<evidence type="ECO:0000256" key="2">
    <source>
        <dbReference type="ARBA" id="ARBA00023015"/>
    </source>
</evidence>
<feature type="domain" description="Myb-like" evidence="8">
    <location>
        <begin position="105"/>
        <end position="157"/>
    </location>
</feature>
<dbReference type="PANTHER" id="PTHR44191:SF45">
    <property type="entry name" value="TRANSCRIPTION FACTOR MYB1R1-LIKE"/>
    <property type="match status" value="1"/>
</dbReference>
<dbReference type="SUPFAM" id="SSF46689">
    <property type="entry name" value="Homeodomain-like"/>
    <property type="match status" value="1"/>
</dbReference>
<dbReference type="Gene3D" id="1.10.10.60">
    <property type="entry name" value="Homeodomain-like"/>
    <property type="match status" value="1"/>
</dbReference>
<keyword evidence="13" id="KW-1185">Reference proteome</keyword>
<proteinExistence type="predicted"/>
<dbReference type="InterPro" id="IPR009057">
    <property type="entry name" value="Homeodomain-like_sf"/>
</dbReference>
<gene>
    <name evidence="12" type="ORF">Tsubulata_009943</name>
</gene>
<dbReference type="GO" id="GO:0009723">
    <property type="term" value="P:response to ethylene"/>
    <property type="evidence" value="ECO:0007669"/>
    <property type="project" value="TreeGrafter"/>
</dbReference>
<evidence type="ECO:0000259" key="10">
    <source>
        <dbReference type="PROSITE" id="PS51293"/>
    </source>
</evidence>
<reference evidence="12" key="1">
    <citation type="submission" date="2022-02" db="EMBL/GenBank/DDBJ databases">
        <authorList>
            <person name="Henning P.M."/>
            <person name="McCubbin A.G."/>
            <person name="Shore J.S."/>
        </authorList>
    </citation>
    <scope>NUCLEOTIDE SEQUENCE</scope>
    <source>
        <strain evidence="12">F60SS</strain>
        <tissue evidence="12">Leaves</tissue>
    </source>
</reference>
<dbReference type="InterPro" id="IPR001878">
    <property type="entry name" value="Znf_CCHC"/>
</dbReference>
<protein>
    <submittedName>
        <fullName evidence="12">Uncharacterized protein</fullName>
    </submittedName>
</protein>
<comment type="subcellular location">
    <subcellularLocation>
        <location evidence="1">Nucleus</location>
    </subcellularLocation>
</comment>
<dbReference type="NCBIfam" id="TIGR01557">
    <property type="entry name" value="myb_SHAQKYF"/>
    <property type="match status" value="1"/>
</dbReference>
<dbReference type="CDD" id="cd00167">
    <property type="entry name" value="SANT"/>
    <property type="match status" value="1"/>
</dbReference>
<dbReference type="GO" id="GO:0009739">
    <property type="term" value="P:response to gibberellin"/>
    <property type="evidence" value="ECO:0007669"/>
    <property type="project" value="TreeGrafter"/>
</dbReference>
<evidence type="ECO:0000256" key="3">
    <source>
        <dbReference type="ARBA" id="ARBA00023125"/>
    </source>
</evidence>
<feature type="region of interest" description="Disordered" evidence="7">
    <location>
        <begin position="314"/>
        <end position="365"/>
    </location>
</feature>
<evidence type="ECO:0000256" key="7">
    <source>
        <dbReference type="SAM" id="MobiDB-lite"/>
    </source>
</evidence>
<organism evidence="12 13">
    <name type="scientific">Turnera subulata</name>
    <dbReference type="NCBI Taxonomy" id="218843"/>
    <lineage>
        <taxon>Eukaryota</taxon>
        <taxon>Viridiplantae</taxon>
        <taxon>Streptophyta</taxon>
        <taxon>Embryophyta</taxon>
        <taxon>Tracheophyta</taxon>
        <taxon>Spermatophyta</taxon>
        <taxon>Magnoliopsida</taxon>
        <taxon>eudicotyledons</taxon>
        <taxon>Gunneridae</taxon>
        <taxon>Pentapetalae</taxon>
        <taxon>rosids</taxon>
        <taxon>fabids</taxon>
        <taxon>Malpighiales</taxon>
        <taxon>Passifloraceae</taxon>
        <taxon>Turnera</taxon>
    </lineage>
</organism>
<evidence type="ECO:0000313" key="12">
    <source>
        <dbReference type="EMBL" id="KAJ4837503.1"/>
    </source>
</evidence>
<keyword evidence="5" id="KW-0539">Nucleus</keyword>
<keyword evidence="2" id="KW-0805">Transcription regulation</keyword>
<evidence type="ECO:0000313" key="13">
    <source>
        <dbReference type="Proteomes" id="UP001141552"/>
    </source>
</evidence>
<accession>A0A9Q0FU01</accession>
<feature type="region of interest" description="Disordered" evidence="7">
    <location>
        <begin position="160"/>
        <end position="196"/>
    </location>
</feature>
<dbReference type="InterPro" id="IPR052245">
    <property type="entry name" value="Plant_Stress_Dev_TF"/>
</dbReference>
<sequence>MVKEGTRKCSHCGQNGHNSRTCSNAASSSSSSPSPSPHGFKLFGVNIVEKQEPAAAGGTGTGGSMRRSASMGNIQLSDENNPADVDEGGYSSDGCIGSSLGPAVRHRKRGRPWTEEEHRNFLAGLKRLGKGDWRGISKHYVSTRTPTQVASHAQKYFLRQVSSDKKRRRSSVFDLTSENQNSSSPATTKPHTANMSQEDISSISATWRNPFDYPPQMAPLNGFSRLCLENPTINLTGLAGEGTSNTRNPYMGLVPAGNGQGYVPGRSIPFAGYIGGGYSRMGQPVYQQIPKVPSSYVLCAPLYPTHPSGIPAPRTVLPPTLFHGGPSNSSSKKEDPRELDLALGHPQSEQRENLSTQGSGVISVK</sequence>
<dbReference type="InterPro" id="IPR017884">
    <property type="entry name" value="SANT_dom"/>
</dbReference>
<dbReference type="OrthoDB" id="118550at2759"/>